<accession>A0ABN8R9I5</accession>
<dbReference type="Proteomes" id="UP001159405">
    <property type="component" value="Unassembled WGS sequence"/>
</dbReference>
<evidence type="ECO:0000313" key="2">
    <source>
        <dbReference type="Proteomes" id="UP001159405"/>
    </source>
</evidence>
<reference evidence="1 2" key="1">
    <citation type="submission" date="2022-05" db="EMBL/GenBank/DDBJ databases">
        <authorList>
            <consortium name="Genoscope - CEA"/>
            <person name="William W."/>
        </authorList>
    </citation>
    <scope>NUCLEOTIDE SEQUENCE [LARGE SCALE GENOMIC DNA]</scope>
</reference>
<evidence type="ECO:0000313" key="1">
    <source>
        <dbReference type="EMBL" id="CAH3175583.1"/>
    </source>
</evidence>
<keyword evidence="2" id="KW-1185">Reference proteome</keyword>
<protein>
    <recommendedName>
        <fullName evidence="3">USP domain-containing protein</fullName>
    </recommendedName>
</protein>
<sequence length="271" mass="31273">MVRSYNKHFTCAVFVQGKWTYFDDLCTSVKEFTGLAALTKQFKQGWFFLIYELSNIFYEMNIFSSLRTFQSFCETCQKDVVLNSSILVNFVTRSALEKCKLNYNSWPQFVSSVQTQPGKLKCPDCETPTYEPLLTSTAHSKFVFIEFAPELMNVIKLYENISVGQAEYKLKGMVRSYNKHFTCAVFVQGKWTYIDDLCTSVKDSTIDTSNHSEIENNIPVHSQGIALQNLTKFHNSLKCTIYHCKICQEALAFENKTKELSKLYLFKVFKG</sequence>
<dbReference type="EMBL" id="CALNXK010000202">
    <property type="protein sequence ID" value="CAH3175583.1"/>
    <property type="molecule type" value="Genomic_DNA"/>
</dbReference>
<comment type="caution">
    <text evidence="1">The sequence shown here is derived from an EMBL/GenBank/DDBJ whole genome shotgun (WGS) entry which is preliminary data.</text>
</comment>
<gene>
    <name evidence="1" type="ORF">PLOB_00017092</name>
</gene>
<proteinExistence type="predicted"/>
<name>A0ABN8R9I5_9CNID</name>
<evidence type="ECO:0008006" key="3">
    <source>
        <dbReference type="Google" id="ProtNLM"/>
    </source>
</evidence>
<organism evidence="1 2">
    <name type="scientific">Porites lobata</name>
    <dbReference type="NCBI Taxonomy" id="104759"/>
    <lineage>
        <taxon>Eukaryota</taxon>
        <taxon>Metazoa</taxon>
        <taxon>Cnidaria</taxon>
        <taxon>Anthozoa</taxon>
        <taxon>Hexacorallia</taxon>
        <taxon>Scleractinia</taxon>
        <taxon>Fungiina</taxon>
        <taxon>Poritidae</taxon>
        <taxon>Porites</taxon>
    </lineage>
</organism>